<feature type="compositionally biased region" description="Basic and acidic residues" evidence="1">
    <location>
        <begin position="24"/>
        <end position="51"/>
    </location>
</feature>
<reference evidence="2 3" key="1">
    <citation type="submission" date="2019-09" db="EMBL/GenBank/DDBJ databases">
        <title>A chromosome-level genome assembly of the Chinese tupelo Nyssa sinensis.</title>
        <authorList>
            <person name="Yang X."/>
            <person name="Kang M."/>
            <person name="Yang Y."/>
            <person name="Xiong H."/>
            <person name="Wang M."/>
            <person name="Zhang Z."/>
            <person name="Wang Z."/>
            <person name="Wu H."/>
            <person name="Ma T."/>
            <person name="Liu J."/>
            <person name="Xi Z."/>
        </authorList>
    </citation>
    <scope>NUCLEOTIDE SEQUENCE [LARGE SCALE GENOMIC DNA]</scope>
    <source>
        <strain evidence="2">J267</strain>
        <tissue evidence="2">Leaf</tissue>
    </source>
</reference>
<feature type="compositionally biased region" description="Basic and acidic residues" evidence="1">
    <location>
        <begin position="1"/>
        <end position="15"/>
    </location>
</feature>
<evidence type="ECO:0000313" key="2">
    <source>
        <dbReference type="EMBL" id="KAA8542595.1"/>
    </source>
</evidence>
<evidence type="ECO:0000256" key="1">
    <source>
        <dbReference type="SAM" id="MobiDB-lite"/>
    </source>
</evidence>
<gene>
    <name evidence="2" type="ORF">F0562_023747</name>
</gene>
<proteinExistence type="predicted"/>
<name>A0A5J5BHI8_9ASTE</name>
<feature type="compositionally biased region" description="Basic and acidic residues" evidence="1">
    <location>
        <begin position="375"/>
        <end position="395"/>
    </location>
</feature>
<dbReference type="AlphaFoldDB" id="A0A5J5BHI8"/>
<protein>
    <submittedName>
        <fullName evidence="2">Uncharacterized protein</fullName>
    </submittedName>
</protein>
<keyword evidence="3" id="KW-1185">Reference proteome</keyword>
<organism evidence="2 3">
    <name type="scientific">Nyssa sinensis</name>
    <dbReference type="NCBI Taxonomy" id="561372"/>
    <lineage>
        <taxon>Eukaryota</taxon>
        <taxon>Viridiplantae</taxon>
        <taxon>Streptophyta</taxon>
        <taxon>Embryophyta</taxon>
        <taxon>Tracheophyta</taxon>
        <taxon>Spermatophyta</taxon>
        <taxon>Magnoliopsida</taxon>
        <taxon>eudicotyledons</taxon>
        <taxon>Gunneridae</taxon>
        <taxon>Pentapetalae</taxon>
        <taxon>asterids</taxon>
        <taxon>Cornales</taxon>
        <taxon>Nyssaceae</taxon>
        <taxon>Nyssa</taxon>
    </lineage>
</organism>
<feature type="region of interest" description="Disordered" evidence="1">
    <location>
        <begin position="1"/>
        <end position="51"/>
    </location>
</feature>
<accession>A0A5J5BHI8</accession>
<dbReference type="EMBL" id="CM018035">
    <property type="protein sequence ID" value="KAA8542595.1"/>
    <property type="molecule type" value="Genomic_DNA"/>
</dbReference>
<dbReference type="Proteomes" id="UP000325577">
    <property type="component" value="Linkage Group LG12"/>
</dbReference>
<sequence>MEKGLRFWSKEEIAAARKQPGNGEEGRNRPRESHAQKGCGDRQQIERSRRREGEMMGIQHMAWQMGNSNFELQSVDEQRNMRCGGPLLLDKSNGRAWNHVSGPSYKSLGRMEKGKRVGPYYKGPSMSQQNTLLLGVAQVEDARNAEAQEGNKTQLRPQEISLSVIDKNGEGKDFVAVKFRKKGCREGKGKKVDEEDGEAGDCSKWEIEGAGYDGDDSNHGTRNLEVGETSVGTETSHSLWVEQSTEGCSEQESQDECGSLGVKSLQERDKICSDTELEQIRGWIERATEAWKITSSEEVQERDKGVLQCEPLAVLAPDQNPDGRKMVALDSKKLKMKASSWVMRRIKIVSRSLGVSCRRFEDEITDLFGRIEKANRQQSRGKRESGSRLHRELQKLKSTVNYDRKEKAGKQKGGKCRELSIVSI</sequence>
<evidence type="ECO:0000313" key="3">
    <source>
        <dbReference type="Proteomes" id="UP000325577"/>
    </source>
</evidence>
<feature type="region of interest" description="Disordered" evidence="1">
    <location>
        <begin position="375"/>
        <end position="414"/>
    </location>
</feature>